<name>A0A955RQ45_UNCKA</name>
<keyword evidence="1" id="KW-0175">Coiled coil</keyword>
<reference evidence="2" key="2">
    <citation type="journal article" date="2021" name="Microbiome">
        <title>Successional dynamics and alternative stable states in a saline activated sludge microbial community over 9 years.</title>
        <authorList>
            <person name="Wang Y."/>
            <person name="Ye J."/>
            <person name="Ju F."/>
            <person name="Liu L."/>
            <person name="Boyd J.A."/>
            <person name="Deng Y."/>
            <person name="Parks D.H."/>
            <person name="Jiang X."/>
            <person name="Yin X."/>
            <person name="Woodcroft B.J."/>
            <person name="Tyson G.W."/>
            <person name="Hugenholtz P."/>
            <person name="Polz M.F."/>
            <person name="Zhang T."/>
        </authorList>
    </citation>
    <scope>NUCLEOTIDE SEQUENCE</scope>
    <source>
        <strain evidence="2">HKST-UBA01</strain>
    </source>
</reference>
<evidence type="ECO:0000256" key="1">
    <source>
        <dbReference type="SAM" id="Coils"/>
    </source>
</evidence>
<dbReference type="Proteomes" id="UP000701698">
    <property type="component" value="Unassembled WGS sequence"/>
</dbReference>
<dbReference type="AlphaFoldDB" id="A0A955RQ45"/>
<proteinExistence type="predicted"/>
<protein>
    <submittedName>
        <fullName evidence="2">Uncharacterized protein</fullName>
    </submittedName>
</protein>
<reference evidence="2" key="1">
    <citation type="submission" date="2020-04" db="EMBL/GenBank/DDBJ databases">
        <authorList>
            <person name="Zhang T."/>
        </authorList>
    </citation>
    <scope>NUCLEOTIDE SEQUENCE</scope>
    <source>
        <strain evidence="2">HKST-UBA01</strain>
    </source>
</reference>
<sequence length="77" mass="8934">MTASLTAKQIKEKIQSYQAELEELTQKYNELVKKGGGGRVIHEDAASEYKFFKRKVLEGRIKLTEEIIDEYQNLLEN</sequence>
<evidence type="ECO:0000313" key="3">
    <source>
        <dbReference type="Proteomes" id="UP000701698"/>
    </source>
</evidence>
<gene>
    <name evidence="2" type="ORF">KC571_02210</name>
</gene>
<dbReference type="EMBL" id="JAGQKX010000044">
    <property type="protein sequence ID" value="MCA9390193.1"/>
    <property type="molecule type" value="Genomic_DNA"/>
</dbReference>
<comment type="caution">
    <text evidence="2">The sequence shown here is derived from an EMBL/GenBank/DDBJ whole genome shotgun (WGS) entry which is preliminary data.</text>
</comment>
<accession>A0A955RQ45</accession>
<evidence type="ECO:0000313" key="2">
    <source>
        <dbReference type="EMBL" id="MCA9390193.1"/>
    </source>
</evidence>
<organism evidence="2 3">
    <name type="scientific">candidate division WWE3 bacterium</name>
    <dbReference type="NCBI Taxonomy" id="2053526"/>
    <lineage>
        <taxon>Bacteria</taxon>
        <taxon>Katanobacteria</taxon>
    </lineage>
</organism>
<feature type="coiled-coil region" evidence="1">
    <location>
        <begin position="7"/>
        <end position="74"/>
    </location>
</feature>